<organism evidence="2 3">
    <name type="scientific">Solanum tuberosum</name>
    <name type="common">Potato</name>
    <dbReference type="NCBI Taxonomy" id="4113"/>
    <lineage>
        <taxon>Eukaryota</taxon>
        <taxon>Viridiplantae</taxon>
        <taxon>Streptophyta</taxon>
        <taxon>Embryophyta</taxon>
        <taxon>Tracheophyta</taxon>
        <taxon>Spermatophyta</taxon>
        <taxon>Magnoliopsida</taxon>
        <taxon>eudicotyledons</taxon>
        <taxon>Gunneridae</taxon>
        <taxon>Pentapetalae</taxon>
        <taxon>asterids</taxon>
        <taxon>lamiids</taxon>
        <taxon>Solanales</taxon>
        <taxon>Solanaceae</taxon>
        <taxon>Solanoideae</taxon>
        <taxon>Solaneae</taxon>
        <taxon>Solanum</taxon>
    </lineage>
</organism>
<sequence length="86" mass="9517">MDTPGVIVGTQLGNSMDITTIDHLHPMCLHLSDAPGSLNVGILLTESDNHTWWSKTMQLVLLGKNKVGFIDGTLKRDQYTRDLARL</sequence>
<evidence type="ECO:0000313" key="2">
    <source>
        <dbReference type="EMBL" id="KAH0748515.1"/>
    </source>
</evidence>
<reference evidence="2 3" key="1">
    <citation type="journal article" date="2021" name="bioRxiv">
        <title>Chromosome-scale and haplotype-resolved genome assembly of a tetraploid potato cultivar.</title>
        <authorList>
            <person name="Sun H."/>
            <person name="Jiao W.-B."/>
            <person name="Krause K."/>
            <person name="Campoy J.A."/>
            <person name="Goel M."/>
            <person name="Folz-Donahue K."/>
            <person name="Kukat C."/>
            <person name="Huettel B."/>
            <person name="Schneeberger K."/>
        </authorList>
    </citation>
    <scope>NUCLEOTIDE SEQUENCE [LARGE SCALE GENOMIC DNA]</scope>
    <source>
        <strain evidence="2">SolTubOtavaFocal</strain>
        <tissue evidence="2">Leaves</tissue>
    </source>
</reference>
<keyword evidence="3" id="KW-1185">Reference proteome</keyword>
<dbReference type="InterPro" id="IPR029472">
    <property type="entry name" value="Copia-like_N"/>
</dbReference>
<evidence type="ECO:0000313" key="3">
    <source>
        <dbReference type="Proteomes" id="UP000826656"/>
    </source>
</evidence>
<proteinExistence type="predicted"/>
<evidence type="ECO:0000259" key="1">
    <source>
        <dbReference type="Pfam" id="PF14244"/>
    </source>
</evidence>
<dbReference type="PANTHER" id="PTHR37610:SF86">
    <property type="entry name" value="RETROTRANSPOSON COPIA-LIKE N-TERMINAL DOMAIN-CONTAINING PROTEIN"/>
    <property type="match status" value="1"/>
</dbReference>
<dbReference type="Proteomes" id="UP000826656">
    <property type="component" value="Unassembled WGS sequence"/>
</dbReference>
<name>A0ABQ7UFX7_SOLTU</name>
<comment type="caution">
    <text evidence="2">The sequence shown here is derived from an EMBL/GenBank/DDBJ whole genome shotgun (WGS) entry which is preliminary data.</text>
</comment>
<dbReference type="Pfam" id="PF14244">
    <property type="entry name" value="Retrotran_gag_3"/>
    <property type="match status" value="1"/>
</dbReference>
<dbReference type="PANTHER" id="PTHR37610">
    <property type="entry name" value="CCHC-TYPE DOMAIN-CONTAINING PROTEIN"/>
    <property type="match status" value="1"/>
</dbReference>
<dbReference type="EMBL" id="JAIVGD010000019">
    <property type="protein sequence ID" value="KAH0748515.1"/>
    <property type="molecule type" value="Genomic_DNA"/>
</dbReference>
<feature type="domain" description="Retrotransposon Copia-like N-terminal" evidence="1">
    <location>
        <begin position="30"/>
        <end position="75"/>
    </location>
</feature>
<gene>
    <name evidence="2" type="ORF">KY290_027747</name>
</gene>
<accession>A0ABQ7UFX7</accession>
<protein>
    <recommendedName>
        <fullName evidence="1">Retrotransposon Copia-like N-terminal domain-containing protein</fullName>
    </recommendedName>
</protein>